<feature type="transmembrane region" description="Helical" evidence="8">
    <location>
        <begin position="228"/>
        <end position="250"/>
    </location>
</feature>
<reference evidence="10" key="1">
    <citation type="submission" date="2022-01" db="EMBL/GenBank/DDBJ databases">
        <authorList>
            <person name="King R."/>
        </authorList>
    </citation>
    <scope>NUCLEOTIDE SEQUENCE</scope>
</reference>
<feature type="transmembrane region" description="Helical" evidence="8">
    <location>
        <begin position="440"/>
        <end position="462"/>
    </location>
</feature>
<dbReference type="Proteomes" id="UP001153636">
    <property type="component" value="Chromosome 5"/>
</dbReference>
<dbReference type="PROSITE" id="PS50850">
    <property type="entry name" value="MFS"/>
    <property type="match status" value="1"/>
</dbReference>
<feature type="transmembrane region" description="Helical" evidence="8">
    <location>
        <begin position="539"/>
        <end position="562"/>
    </location>
</feature>
<name>A0A9P0D6E1_9CUCU</name>
<organism evidence="10 11">
    <name type="scientific">Psylliodes chrysocephalus</name>
    <dbReference type="NCBI Taxonomy" id="3402493"/>
    <lineage>
        <taxon>Eukaryota</taxon>
        <taxon>Metazoa</taxon>
        <taxon>Ecdysozoa</taxon>
        <taxon>Arthropoda</taxon>
        <taxon>Hexapoda</taxon>
        <taxon>Insecta</taxon>
        <taxon>Pterygota</taxon>
        <taxon>Neoptera</taxon>
        <taxon>Endopterygota</taxon>
        <taxon>Coleoptera</taxon>
        <taxon>Polyphaga</taxon>
        <taxon>Cucujiformia</taxon>
        <taxon>Chrysomeloidea</taxon>
        <taxon>Chrysomelidae</taxon>
        <taxon>Galerucinae</taxon>
        <taxon>Alticini</taxon>
        <taxon>Psylliodes</taxon>
    </lineage>
</organism>
<dbReference type="InterPro" id="IPR005828">
    <property type="entry name" value="MFS_sugar_transport-like"/>
</dbReference>
<dbReference type="InterPro" id="IPR020846">
    <property type="entry name" value="MFS_dom"/>
</dbReference>
<dbReference type="GO" id="GO:0022857">
    <property type="term" value="F:transmembrane transporter activity"/>
    <property type="evidence" value="ECO:0007669"/>
    <property type="project" value="InterPro"/>
</dbReference>
<evidence type="ECO:0000313" key="11">
    <source>
        <dbReference type="Proteomes" id="UP001153636"/>
    </source>
</evidence>
<feature type="transmembrane region" description="Helical" evidence="8">
    <location>
        <begin position="414"/>
        <end position="433"/>
    </location>
</feature>
<evidence type="ECO:0000256" key="7">
    <source>
        <dbReference type="ARBA" id="ARBA00023136"/>
    </source>
</evidence>
<sequence length="579" mass="63273">MLHHYNYSTSLSHFLSYHQLDDRPSDTDHQTQNLCDELQEDDDRCRSNSSASSKSFTIAAILGLKNDNKHLGKSVHSPADLSVVNLSTGGNRNSLADCTRLQLPVHVSSAGPAPGGHYVPANPSAVGHPARHNASLLVFSGCSCIVWSSPVIPKLKSTDPEENPLDEPITSFEIALITGLPSFVAILGNLFFAKMPSAIGRKNTLLFLSCGMLLSLVIVSLARHVYVYSAALCFLFICVAGVYVALPLYLSEISEDHNRGRIVSIMGVLMPLGNLYGYLLGPIFSVPIYTMFLALPLVIQLILVALFLPESPVFLVTKNQSTAALLSLIKLRGNKNAIEIDDDLKNIENSLKDTQETLKKNGLLDLFRSRSVRRALVISLVINMTQQLSGVISILKFLGPVFNEVSENFSGNNVAILVGTVKFVSFFICSMVVEKVGRRPLLLASSLGSGISLLLIGLFFFLKHRTSILTSSITWLPILFVVIFNFMYALGVGTLSITVMNEVFPTSIKAIGSASVFTLCYLLGASQVFLFPIITENYGVHVCIWSFSFCCFLGFFSMLVLLPETKGKSFLEIEELLGK</sequence>
<keyword evidence="11" id="KW-1185">Reference proteome</keyword>
<feature type="domain" description="Major facilitator superfamily (MFS) profile" evidence="9">
    <location>
        <begin position="129"/>
        <end position="566"/>
    </location>
</feature>
<evidence type="ECO:0000256" key="2">
    <source>
        <dbReference type="ARBA" id="ARBA00022448"/>
    </source>
</evidence>
<keyword evidence="6 8" id="KW-1133">Transmembrane helix</keyword>
<dbReference type="InterPro" id="IPR036259">
    <property type="entry name" value="MFS_trans_sf"/>
</dbReference>
<keyword evidence="4" id="KW-0762">Sugar transport</keyword>
<feature type="transmembrane region" description="Helical" evidence="8">
    <location>
        <begin position="474"/>
        <end position="499"/>
    </location>
</feature>
<feature type="transmembrane region" description="Helical" evidence="8">
    <location>
        <begin position="375"/>
        <end position="394"/>
    </location>
</feature>
<dbReference type="InterPro" id="IPR050549">
    <property type="entry name" value="MFS_Trehalose_Transporter"/>
</dbReference>
<feature type="transmembrane region" description="Helical" evidence="8">
    <location>
        <begin position="286"/>
        <end position="308"/>
    </location>
</feature>
<dbReference type="PANTHER" id="PTHR48021:SF47">
    <property type="entry name" value="GH17672P"/>
    <property type="match status" value="1"/>
</dbReference>
<evidence type="ECO:0000256" key="4">
    <source>
        <dbReference type="ARBA" id="ARBA00022597"/>
    </source>
</evidence>
<evidence type="ECO:0000256" key="1">
    <source>
        <dbReference type="ARBA" id="ARBA00004651"/>
    </source>
</evidence>
<dbReference type="Gene3D" id="1.20.1250.20">
    <property type="entry name" value="MFS general substrate transporter like domains"/>
    <property type="match status" value="1"/>
</dbReference>
<dbReference type="GO" id="GO:0005886">
    <property type="term" value="C:plasma membrane"/>
    <property type="evidence" value="ECO:0007669"/>
    <property type="project" value="UniProtKB-SubCell"/>
</dbReference>
<keyword evidence="5 8" id="KW-0812">Transmembrane</keyword>
<dbReference type="OrthoDB" id="6696619at2759"/>
<evidence type="ECO:0000256" key="5">
    <source>
        <dbReference type="ARBA" id="ARBA00022692"/>
    </source>
</evidence>
<dbReference type="EMBL" id="OV651817">
    <property type="protein sequence ID" value="CAH1111077.1"/>
    <property type="molecule type" value="Genomic_DNA"/>
</dbReference>
<dbReference type="Pfam" id="PF00083">
    <property type="entry name" value="Sugar_tr"/>
    <property type="match status" value="1"/>
</dbReference>
<dbReference type="FunFam" id="1.20.1250.20:FF:000218">
    <property type="entry name" value="facilitated trehalose transporter Tret1"/>
    <property type="match status" value="1"/>
</dbReference>
<comment type="subcellular location">
    <subcellularLocation>
        <location evidence="1">Cell membrane</location>
        <topology evidence="1">Multi-pass membrane protein</topology>
    </subcellularLocation>
</comment>
<evidence type="ECO:0000256" key="3">
    <source>
        <dbReference type="ARBA" id="ARBA00022475"/>
    </source>
</evidence>
<dbReference type="PANTHER" id="PTHR48021">
    <property type="match status" value="1"/>
</dbReference>
<dbReference type="SUPFAM" id="SSF103473">
    <property type="entry name" value="MFS general substrate transporter"/>
    <property type="match status" value="1"/>
</dbReference>
<keyword evidence="2" id="KW-0813">Transport</keyword>
<evidence type="ECO:0000256" key="6">
    <source>
        <dbReference type="ARBA" id="ARBA00022989"/>
    </source>
</evidence>
<feature type="transmembrane region" description="Helical" evidence="8">
    <location>
        <begin position="204"/>
        <end position="222"/>
    </location>
</feature>
<evidence type="ECO:0000259" key="9">
    <source>
        <dbReference type="PROSITE" id="PS50850"/>
    </source>
</evidence>
<protein>
    <recommendedName>
        <fullName evidence="9">Major facilitator superfamily (MFS) profile domain-containing protein</fullName>
    </recommendedName>
</protein>
<feature type="transmembrane region" description="Helical" evidence="8">
    <location>
        <begin position="262"/>
        <end position="280"/>
    </location>
</feature>
<dbReference type="AlphaFoldDB" id="A0A9P0D6E1"/>
<accession>A0A9P0D6E1</accession>
<proteinExistence type="predicted"/>
<keyword evidence="3" id="KW-1003">Cell membrane</keyword>
<feature type="transmembrane region" description="Helical" evidence="8">
    <location>
        <begin position="172"/>
        <end position="192"/>
    </location>
</feature>
<gene>
    <name evidence="10" type="ORF">PSYICH_LOCUS10782</name>
</gene>
<evidence type="ECO:0000313" key="10">
    <source>
        <dbReference type="EMBL" id="CAH1111077.1"/>
    </source>
</evidence>
<keyword evidence="7 8" id="KW-0472">Membrane</keyword>
<evidence type="ECO:0000256" key="8">
    <source>
        <dbReference type="SAM" id="Phobius"/>
    </source>
</evidence>
<feature type="transmembrane region" description="Helical" evidence="8">
    <location>
        <begin position="511"/>
        <end position="533"/>
    </location>
</feature>